<reference evidence="1 2" key="1">
    <citation type="submission" date="2010-08" db="EMBL/GenBank/DDBJ databases">
        <title>Complete sequence of Clostridium cellulovorans 743B.</title>
        <authorList>
            <consortium name="US DOE Joint Genome Institute"/>
            <person name="Lucas S."/>
            <person name="Copeland A."/>
            <person name="Lapidus A."/>
            <person name="Cheng J.-F."/>
            <person name="Bruce D."/>
            <person name="Goodwin L."/>
            <person name="Pitluck S."/>
            <person name="Chertkov O."/>
            <person name="Detter J.C."/>
            <person name="Han C."/>
            <person name="Tapia R."/>
            <person name="Land M."/>
            <person name="Hauser L."/>
            <person name="Chang Y.-J."/>
            <person name="Jeffries C."/>
            <person name="Kyrpides N."/>
            <person name="Ivanova N."/>
            <person name="Mikhailova N."/>
            <person name="Hemme C.L."/>
            <person name="Woyke T."/>
        </authorList>
    </citation>
    <scope>NUCLEOTIDE SEQUENCE [LARGE SCALE GENOMIC DNA]</scope>
    <source>
        <strain evidence="2">ATCC 35296 / DSM 3052 / OCM 3 / 743B</strain>
    </source>
</reference>
<evidence type="ECO:0000313" key="2">
    <source>
        <dbReference type="Proteomes" id="UP000002730"/>
    </source>
</evidence>
<keyword evidence="2" id="KW-1185">Reference proteome</keyword>
<dbReference type="Proteomes" id="UP000002730">
    <property type="component" value="Chromosome"/>
</dbReference>
<organism evidence="1 2">
    <name type="scientific">Clostridium cellulovorans (strain ATCC 35296 / DSM 3052 / OCM 3 / 743B)</name>
    <dbReference type="NCBI Taxonomy" id="573061"/>
    <lineage>
        <taxon>Bacteria</taxon>
        <taxon>Bacillati</taxon>
        <taxon>Bacillota</taxon>
        <taxon>Clostridia</taxon>
        <taxon>Eubacteriales</taxon>
        <taxon>Clostridiaceae</taxon>
        <taxon>Clostridium</taxon>
    </lineage>
</organism>
<dbReference type="KEGG" id="ccb:Clocel_3779"/>
<dbReference type="OrthoDB" id="1956013at2"/>
<evidence type="ECO:0000313" key="1">
    <source>
        <dbReference type="EMBL" id="ADL53449.1"/>
    </source>
</evidence>
<gene>
    <name evidence="1" type="ordered locus">Clocel_3779</name>
</gene>
<dbReference type="HOGENOM" id="CLU_2859725_0_0_9"/>
<proteinExistence type="predicted"/>
<dbReference type="EMBL" id="CP002160">
    <property type="protein sequence ID" value="ADL53449.1"/>
    <property type="molecule type" value="Genomic_DNA"/>
</dbReference>
<protein>
    <submittedName>
        <fullName evidence="1">Uncharacterized protein</fullName>
    </submittedName>
</protein>
<sequence>MTGYEATLRMFELDEEITKVSKDLSKTKDAKERLVLEAKLDALDVEFITLKHKLSKITLPYNDN</sequence>
<accession>D9SXE6</accession>
<name>D9SXE6_CLOC7</name>
<dbReference type="AlphaFoldDB" id="D9SXE6"/>
<dbReference type="RefSeq" id="WP_010073790.1">
    <property type="nucleotide sequence ID" value="NC_014393.1"/>
</dbReference>